<name>A0A285IJX9_9RHOB</name>
<dbReference type="AlphaFoldDB" id="A0A285IJX9"/>
<dbReference type="Proteomes" id="UP000231655">
    <property type="component" value="Unassembled WGS sequence"/>
</dbReference>
<proteinExistence type="predicted"/>
<feature type="chain" id="PRO_5012605839" evidence="1">
    <location>
        <begin position="27"/>
        <end position="222"/>
    </location>
</feature>
<dbReference type="RefSeq" id="WP_097145130.1">
    <property type="nucleotide sequence ID" value="NZ_OBEA01000002.1"/>
</dbReference>
<evidence type="ECO:0000313" key="4">
    <source>
        <dbReference type="Proteomes" id="UP000231655"/>
    </source>
</evidence>
<evidence type="ECO:0000313" key="2">
    <source>
        <dbReference type="EMBL" id="PJE28778.1"/>
    </source>
</evidence>
<reference evidence="3 4" key="1">
    <citation type="submission" date="2017-09" db="EMBL/GenBank/DDBJ databases">
        <authorList>
            <person name="Ehlers B."/>
            <person name="Leendertz F.H."/>
        </authorList>
    </citation>
    <scope>NUCLEOTIDE SEQUENCE [LARGE SCALE GENOMIC DNA]</scope>
    <source>
        <strain evidence="3 4">CGMCC 1.12662</strain>
    </source>
</reference>
<dbReference type="SUPFAM" id="SSF48695">
    <property type="entry name" value="Multiheme cytochromes"/>
    <property type="match status" value="1"/>
</dbReference>
<sequence length="222" mass="23855">MSQAITRRAGLGLAALLCALAPLSLALGPAGAETSGPEISFEIPEPGSVPPTLGAEAFERIYEVVSHPRCANCHVGEDNRPMWSGPSYGAPRPHGMNITAGESRIGAETLLCSTCHRTNGDFDTDPHAPPRAGLDWRLPPVEFQWFDRSAAQVCAQLSDPERTGGRDWVELARHLTEDAGHRGFVLWGWNPGGNREPAPYSLQTHVEDILTWGAAGMPCPES</sequence>
<dbReference type="EMBL" id="OBEA01000002">
    <property type="protein sequence ID" value="SNY48272.1"/>
    <property type="molecule type" value="Genomic_DNA"/>
</dbReference>
<evidence type="ECO:0000313" key="3">
    <source>
        <dbReference type="EMBL" id="SNY48272.1"/>
    </source>
</evidence>
<dbReference type="Proteomes" id="UP000231702">
    <property type="component" value="Unassembled WGS sequence"/>
</dbReference>
<dbReference type="InterPro" id="IPR036280">
    <property type="entry name" value="Multihaem_cyt_sf"/>
</dbReference>
<evidence type="ECO:0000256" key="1">
    <source>
        <dbReference type="SAM" id="SignalP"/>
    </source>
</evidence>
<keyword evidence="5" id="KW-1185">Reference proteome</keyword>
<gene>
    <name evidence="2" type="ORF">CVM39_09925</name>
    <name evidence="3" type="ORF">SAMN06297129_1384</name>
</gene>
<keyword evidence="1" id="KW-0732">Signal</keyword>
<dbReference type="OrthoDB" id="656942at2"/>
<protein>
    <submittedName>
        <fullName evidence="3">Uncharacterized protein</fullName>
    </submittedName>
</protein>
<reference evidence="2 5" key="2">
    <citation type="journal article" date="2018" name="Int. J. Syst. Evol. Microbiol.">
        <title>Pseudooceanicola lipolyticus sp. nov., a marine alphaproteobacterium, reclassification of Oceanicola flagellatus as Pseudooceanicola flagellatus comb. nov. and emended description of the genus Pseudooceanicola.</title>
        <authorList>
            <person name="Huang M.-M."/>
            <person name="Guo L.-L."/>
            <person name="Wu Y.-H."/>
            <person name="Lai Q.-L."/>
            <person name="Shao Z.-Z."/>
            <person name="Wang C.-S."/>
            <person name="Wu M."/>
            <person name="Xu X.-W."/>
        </authorList>
    </citation>
    <scope>NUCLEOTIDE SEQUENCE [LARGE SCALE GENOMIC DNA]</scope>
    <source>
        <strain evidence="2 5">Ar-45</strain>
    </source>
</reference>
<organism evidence="3 4">
    <name type="scientific">Pseudooceanicola antarcticus</name>
    <dbReference type="NCBI Taxonomy" id="1247613"/>
    <lineage>
        <taxon>Bacteria</taxon>
        <taxon>Pseudomonadati</taxon>
        <taxon>Pseudomonadota</taxon>
        <taxon>Alphaproteobacteria</taxon>
        <taxon>Rhodobacterales</taxon>
        <taxon>Paracoccaceae</taxon>
        <taxon>Pseudooceanicola</taxon>
    </lineage>
</organism>
<evidence type="ECO:0000313" key="5">
    <source>
        <dbReference type="Proteomes" id="UP000231702"/>
    </source>
</evidence>
<accession>A0A285IJX9</accession>
<feature type="signal peptide" evidence="1">
    <location>
        <begin position="1"/>
        <end position="26"/>
    </location>
</feature>
<dbReference type="EMBL" id="PGTD01000016">
    <property type="protein sequence ID" value="PJE28778.1"/>
    <property type="molecule type" value="Genomic_DNA"/>
</dbReference>
<dbReference type="InterPro" id="IPR006311">
    <property type="entry name" value="TAT_signal"/>
</dbReference>
<dbReference type="PROSITE" id="PS51318">
    <property type="entry name" value="TAT"/>
    <property type="match status" value="1"/>
</dbReference>